<accession>A0A0G1HMZ6</accession>
<keyword evidence="2" id="KW-0808">Transferase</keyword>
<reference evidence="2 3" key="1">
    <citation type="journal article" date="2015" name="Nature">
        <title>rRNA introns, odd ribosomes, and small enigmatic genomes across a large radiation of phyla.</title>
        <authorList>
            <person name="Brown C.T."/>
            <person name="Hug L.A."/>
            <person name="Thomas B.C."/>
            <person name="Sharon I."/>
            <person name="Castelle C.J."/>
            <person name="Singh A."/>
            <person name="Wilkins M.J."/>
            <person name="Williams K.H."/>
            <person name="Banfield J.F."/>
        </authorList>
    </citation>
    <scope>NUCLEOTIDE SEQUENCE [LARGE SCALE GENOMIC DNA]</scope>
</reference>
<dbReference type="GO" id="GO:0016740">
    <property type="term" value="F:transferase activity"/>
    <property type="evidence" value="ECO:0007669"/>
    <property type="project" value="UniProtKB-KW"/>
</dbReference>
<dbReference type="PANTHER" id="PTHR43630:SF2">
    <property type="entry name" value="GLYCOSYLTRANSFERASE"/>
    <property type="match status" value="1"/>
</dbReference>
<dbReference type="InterPro" id="IPR001173">
    <property type="entry name" value="Glyco_trans_2-like"/>
</dbReference>
<dbReference type="STRING" id="1618392.UW41_C0024G0005"/>
<dbReference type="InterPro" id="IPR029044">
    <property type="entry name" value="Nucleotide-diphossugar_trans"/>
</dbReference>
<proteinExistence type="predicted"/>
<evidence type="ECO:0000313" key="3">
    <source>
        <dbReference type="Proteomes" id="UP000034172"/>
    </source>
</evidence>
<feature type="domain" description="Glycosyltransferase 2-like" evidence="1">
    <location>
        <begin position="30"/>
        <end position="131"/>
    </location>
</feature>
<gene>
    <name evidence="2" type="ORF">UW41_C0024G0005</name>
</gene>
<evidence type="ECO:0000259" key="1">
    <source>
        <dbReference type="Pfam" id="PF00535"/>
    </source>
</evidence>
<comment type="caution">
    <text evidence="2">The sequence shown here is derived from an EMBL/GenBank/DDBJ whole genome shotgun (WGS) entry which is preliminary data.</text>
</comment>
<dbReference type="Pfam" id="PF00535">
    <property type="entry name" value="Glycos_transf_2"/>
    <property type="match status" value="1"/>
</dbReference>
<protein>
    <submittedName>
        <fullName evidence="2">Glycosyl transferase family 2</fullName>
    </submittedName>
</protein>
<sequence length="262" mass="30553">MKISAIVLSKKPEVNHFLLESLSFADEILIIVDSSSRHRERSVAIQKGDGLLQLEYETRNDIKKKNKIFFHPLINDFSSQRNFGLQNAKGDWVLFVDDDEYVGTELRKEITEAINLDQYSGFLLKRQDVVHHQPLRHGETGNIKILRLGRRHSGRFNRQVHENWDIEGRVGELQSPLYHIKDHFVSEFIPRLDQYGQIDSKILVSEGKPFSWFRLLVYPMAKFKLNYIFKAGFLDGTTGLFLAYLMAVQSLSIRVFQWENKN</sequence>
<dbReference type="AlphaFoldDB" id="A0A0G1HMZ6"/>
<dbReference type="EMBL" id="LCIE01000024">
    <property type="protein sequence ID" value="KKT48571.1"/>
    <property type="molecule type" value="Genomic_DNA"/>
</dbReference>
<dbReference type="SUPFAM" id="SSF53448">
    <property type="entry name" value="Nucleotide-diphospho-sugar transferases"/>
    <property type="match status" value="1"/>
</dbReference>
<evidence type="ECO:0000313" key="2">
    <source>
        <dbReference type="EMBL" id="KKT48571.1"/>
    </source>
</evidence>
<dbReference type="CDD" id="cd02511">
    <property type="entry name" value="Beta4Glucosyltransferase"/>
    <property type="match status" value="1"/>
</dbReference>
<dbReference type="Proteomes" id="UP000034172">
    <property type="component" value="Unassembled WGS sequence"/>
</dbReference>
<organism evidence="2 3">
    <name type="scientific">Candidatus Collierbacteria bacterium GW2011_GWC2_44_18</name>
    <dbReference type="NCBI Taxonomy" id="1618392"/>
    <lineage>
        <taxon>Bacteria</taxon>
        <taxon>Candidatus Collieribacteriota</taxon>
    </lineage>
</organism>
<dbReference type="PANTHER" id="PTHR43630">
    <property type="entry name" value="POLY-BETA-1,6-N-ACETYL-D-GLUCOSAMINE SYNTHASE"/>
    <property type="match status" value="1"/>
</dbReference>
<name>A0A0G1HMZ6_9BACT</name>
<dbReference type="Gene3D" id="3.90.550.10">
    <property type="entry name" value="Spore Coat Polysaccharide Biosynthesis Protein SpsA, Chain A"/>
    <property type="match status" value="1"/>
</dbReference>